<dbReference type="STRING" id="1094619.G4YRK3"/>
<dbReference type="SMART" id="SM00249">
    <property type="entry name" value="PHD"/>
    <property type="match status" value="3"/>
</dbReference>
<evidence type="ECO:0000256" key="1">
    <source>
        <dbReference type="ARBA" id="ARBA00022723"/>
    </source>
</evidence>
<dbReference type="Proteomes" id="UP000002640">
    <property type="component" value="Unassembled WGS sequence"/>
</dbReference>
<dbReference type="InterPro" id="IPR055198">
    <property type="entry name" value="NSD_PHD"/>
</dbReference>
<dbReference type="GO" id="GO:0008270">
    <property type="term" value="F:zinc ion binding"/>
    <property type="evidence" value="ECO:0007669"/>
    <property type="project" value="UniProtKB-KW"/>
</dbReference>
<gene>
    <name evidence="5" type="ORF">PHYSODRAFT_479200</name>
</gene>
<dbReference type="PANTHER" id="PTHR46235">
    <property type="entry name" value="PHD FINGER-CONTAINING PROTEIN DDB_G0268158"/>
    <property type="match status" value="1"/>
</dbReference>
<feature type="domain" description="Zinc finger PHD-type" evidence="4">
    <location>
        <begin position="216"/>
        <end position="271"/>
    </location>
</feature>
<keyword evidence="1" id="KW-0479">Metal-binding</keyword>
<evidence type="ECO:0000256" key="2">
    <source>
        <dbReference type="ARBA" id="ARBA00022771"/>
    </source>
</evidence>
<dbReference type="RefSeq" id="XP_009518756.1">
    <property type="nucleotide sequence ID" value="XM_009520461.1"/>
</dbReference>
<dbReference type="InterPro" id="IPR011011">
    <property type="entry name" value="Znf_FYVE_PHD"/>
</dbReference>
<reference evidence="5 6" key="1">
    <citation type="journal article" date="2006" name="Science">
        <title>Phytophthora genome sequences uncover evolutionary origins and mechanisms of pathogenesis.</title>
        <authorList>
            <person name="Tyler B.M."/>
            <person name="Tripathy S."/>
            <person name="Zhang X."/>
            <person name="Dehal P."/>
            <person name="Jiang R.H."/>
            <person name="Aerts A."/>
            <person name="Arredondo F.D."/>
            <person name="Baxter L."/>
            <person name="Bensasson D."/>
            <person name="Beynon J.L."/>
            <person name="Chapman J."/>
            <person name="Damasceno C.M."/>
            <person name="Dorrance A.E."/>
            <person name="Dou D."/>
            <person name="Dickerman A.W."/>
            <person name="Dubchak I.L."/>
            <person name="Garbelotto M."/>
            <person name="Gijzen M."/>
            <person name="Gordon S.G."/>
            <person name="Govers F."/>
            <person name="Grunwald N.J."/>
            <person name="Huang W."/>
            <person name="Ivors K.L."/>
            <person name="Jones R.W."/>
            <person name="Kamoun S."/>
            <person name="Krampis K."/>
            <person name="Lamour K.H."/>
            <person name="Lee M.K."/>
            <person name="McDonald W.H."/>
            <person name="Medina M."/>
            <person name="Meijer H.J."/>
            <person name="Nordberg E.K."/>
            <person name="Maclean D.J."/>
            <person name="Ospina-Giraldo M.D."/>
            <person name="Morris P.F."/>
            <person name="Phuntumart V."/>
            <person name="Putnam N.H."/>
            <person name="Rash S."/>
            <person name="Rose J.K."/>
            <person name="Sakihama Y."/>
            <person name="Salamov A.A."/>
            <person name="Savidor A."/>
            <person name="Scheuring C.F."/>
            <person name="Smith B.M."/>
            <person name="Sobral B.W."/>
            <person name="Terry A."/>
            <person name="Torto-Alalibo T.A."/>
            <person name="Win J."/>
            <person name="Xu Z."/>
            <person name="Zhang H."/>
            <person name="Grigoriev I.V."/>
            <person name="Rokhsar D.S."/>
            <person name="Boore J.L."/>
        </authorList>
    </citation>
    <scope>NUCLEOTIDE SEQUENCE [LARGE SCALE GENOMIC DNA]</scope>
    <source>
        <strain evidence="5 6">P6497</strain>
    </source>
</reference>
<dbReference type="KEGG" id="psoj:PHYSODRAFT_479200"/>
<dbReference type="PANTHER" id="PTHR46235:SF3">
    <property type="entry name" value="PHD FINGER-CONTAINING PROTEIN DDB_G0268158"/>
    <property type="match status" value="1"/>
</dbReference>
<protein>
    <recommendedName>
        <fullName evidence="4">Zinc finger PHD-type domain-containing protein</fullName>
    </recommendedName>
</protein>
<keyword evidence="2" id="KW-0863">Zinc-finger</keyword>
<sequence>MSDSLACPLCFEVFAADAGAAFALHVASCASASPSPPASPSSVAPPAHCARCYHVYTAGALPHEISFHEHECARRQRNGAAAAAAAAARAAAAPPSVTLFPSSCFLCGNGGRGLLHCGGSCARAAHQHCVDKLQAPVVGQPLSAAEKKQAAERWKCAQCLRGLHRCQRCGFLGHESNGMKKCSVLDCGYHFHAQCLPDAAQDEGVHAGFVCPRHTCATCGAQETDMRRCKSCSVCHHMTHFRCPRGAGQAGGATASGGLDPTNLFVCPRHDDETSTSPTSSPDASNSLRLRLAAGDVVLILEFNNALLPPTAKTAAPDAANHWGVVTSAEETEPHGHGNQLLSVRMFADDNVLVVPNQYALRVALASDFPRPVDLIRHCLQRHAMVELQLRQMEHNVDDTDAKRILNTSNATFAARLKALGVTEAQARGDAELGLARWRRFQALPEPRHYDGLGDSAPSYLYVDTR</sequence>
<feature type="non-terminal residue" evidence="5">
    <location>
        <position position="466"/>
    </location>
</feature>
<dbReference type="AlphaFoldDB" id="G4YRK3"/>
<dbReference type="InterPro" id="IPR001965">
    <property type="entry name" value="Znf_PHD"/>
</dbReference>
<dbReference type="InterPro" id="IPR013083">
    <property type="entry name" value="Znf_RING/FYVE/PHD"/>
</dbReference>
<name>G4YRK3_PHYSP</name>
<organism evidence="5 6">
    <name type="scientific">Phytophthora sojae (strain P6497)</name>
    <name type="common">Soybean stem and root rot agent</name>
    <name type="synonym">Phytophthora megasperma f. sp. glycines</name>
    <dbReference type="NCBI Taxonomy" id="1094619"/>
    <lineage>
        <taxon>Eukaryota</taxon>
        <taxon>Sar</taxon>
        <taxon>Stramenopiles</taxon>
        <taxon>Oomycota</taxon>
        <taxon>Peronosporomycetes</taxon>
        <taxon>Peronosporales</taxon>
        <taxon>Peronosporaceae</taxon>
        <taxon>Phytophthora</taxon>
    </lineage>
</organism>
<feature type="domain" description="Zinc finger PHD-type" evidence="4">
    <location>
        <begin position="103"/>
        <end position="160"/>
    </location>
</feature>
<dbReference type="CDD" id="cd15565">
    <property type="entry name" value="PHD2_NSD"/>
    <property type="match status" value="1"/>
</dbReference>
<dbReference type="Gene3D" id="3.30.40.10">
    <property type="entry name" value="Zinc/RING finger domain, C3HC4 (zinc finger)"/>
    <property type="match status" value="1"/>
</dbReference>
<evidence type="ECO:0000313" key="5">
    <source>
        <dbReference type="EMBL" id="EGZ23468.1"/>
    </source>
</evidence>
<dbReference type="InParanoid" id="G4YRK3"/>
<dbReference type="EMBL" id="JH159152">
    <property type="protein sequence ID" value="EGZ23468.1"/>
    <property type="molecule type" value="Genomic_DNA"/>
</dbReference>
<dbReference type="Pfam" id="PF22908">
    <property type="entry name" value="PHD_NSD"/>
    <property type="match status" value="1"/>
</dbReference>
<dbReference type="GeneID" id="20655101"/>
<dbReference type="SUPFAM" id="SSF57903">
    <property type="entry name" value="FYVE/PHD zinc finger"/>
    <property type="match status" value="1"/>
</dbReference>
<feature type="domain" description="Zinc finger PHD-type" evidence="4">
    <location>
        <begin position="165"/>
        <end position="215"/>
    </location>
</feature>
<keyword evidence="3" id="KW-0862">Zinc</keyword>
<keyword evidence="6" id="KW-1185">Reference proteome</keyword>
<evidence type="ECO:0000256" key="3">
    <source>
        <dbReference type="ARBA" id="ARBA00022833"/>
    </source>
</evidence>
<evidence type="ECO:0000259" key="4">
    <source>
        <dbReference type="SMART" id="SM00249"/>
    </source>
</evidence>
<evidence type="ECO:0000313" key="6">
    <source>
        <dbReference type="Proteomes" id="UP000002640"/>
    </source>
</evidence>
<accession>G4YRK3</accession>
<dbReference type="OMA" id="CLERHAM"/>
<proteinExistence type="predicted"/>